<dbReference type="Pfam" id="PF26215">
    <property type="entry name" value="HTH_animal"/>
    <property type="match status" value="1"/>
</dbReference>
<dbReference type="RefSeq" id="XP_009176935.1">
    <property type="nucleotide sequence ID" value="XM_009178671.1"/>
</dbReference>
<reference evidence="3 4" key="1">
    <citation type="submission" date="2013-11" db="EMBL/GenBank/DDBJ databases">
        <title>Opisthorchis viverrini - life in the bile duct.</title>
        <authorList>
            <person name="Young N.D."/>
            <person name="Nagarajan N."/>
            <person name="Lin S.J."/>
            <person name="Korhonen P.K."/>
            <person name="Jex A.R."/>
            <person name="Hall R.S."/>
            <person name="Safavi-Hemami H."/>
            <person name="Kaewkong W."/>
            <person name="Bertrand D."/>
            <person name="Gao S."/>
            <person name="Seet Q."/>
            <person name="Wongkham S."/>
            <person name="Teh B.T."/>
            <person name="Wongkham C."/>
            <person name="Intapan P.M."/>
            <person name="Maleewong W."/>
            <person name="Yang X."/>
            <person name="Hu M."/>
            <person name="Wang Z."/>
            <person name="Hofmann A."/>
            <person name="Sternberg P.W."/>
            <person name="Tan P."/>
            <person name="Wang J."/>
            <person name="Gasser R.B."/>
        </authorList>
    </citation>
    <scope>NUCLEOTIDE SEQUENCE [LARGE SCALE GENOMIC DNA]</scope>
</reference>
<organism evidence="3 4">
    <name type="scientific">Opisthorchis viverrini</name>
    <name type="common">Southeast Asian liver fluke</name>
    <dbReference type="NCBI Taxonomy" id="6198"/>
    <lineage>
        <taxon>Eukaryota</taxon>
        <taxon>Metazoa</taxon>
        <taxon>Spiralia</taxon>
        <taxon>Lophotrochozoa</taxon>
        <taxon>Platyhelminthes</taxon>
        <taxon>Trematoda</taxon>
        <taxon>Digenea</taxon>
        <taxon>Opisthorchiida</taxon>
        <taxon>Opisthorchiata</taxon>
        <taxon>Opisthorchiidae</taxon>
        <taxon>Opisthorchis</taxon>
    </lineage>
</organism>
<dbReference type="AlphaFoldDB" id="A0A074Z7V1"/>
<dbReference type="CTD" id="20329744"/>
<dbReference type="PANTHER" id="PTHR21301">
    <property type="entry name" value="REVERSE TRANSCRIPTASE"/>
    <property type="match status" value="1"/>
</dbReference>
<dbReference type="GeneID" id="20329744"/>
<feature type="non-terminal residue" evidence="3">
    <location>
        <position position="187"/>
    </location>
</feature>
<dbReference type="OrthoDB" id="6143221at2759"/>
<dbReference type="STRING" id="6198.A0A074Z7V1"/>
<dbReference type="KEGG" id="ovi:T265_15579"/>
<proteinExistence type="predicted"/>
<keyword evidence="4" id="KW-1185">Reference proteome</keyword>
<accession>A0A074Z7V1</accession>
<evidence type="ECO:0000256" key="1">
    <source>
        <dbReference type="SAM" id="MobiDB-lite"/>
    </source>
</evidence>
<dbReference type="Proteomes" id="UP000054324">
    <property type="component" value="Unassembled WGS sequence"/>
</dbReference>
<dbReference type="PANTHER" id="PTHR21301:SF11">
    <property type="entry name" value="GIY-YIG DOMAIN-CONTAINING PROTEIN"/>
    <property type="match status" value="1"/>
</dbReference>
<dbReference type="InterPro" id="IPR058912">
    <property type="entry name" value="HTH_animal"/>
</dbReference>
<evidence type="ECO:0000259" key="2">
    <source>
        <dbReference type="Pfam" id="PF26215"/>
    </source>
</evidence>
<gene>
    <name evidence="3" type="ORF">T265_15579</name>
</gene>
<sequence>MLWIRYVDDTFVIMKRDSVHDAHELLNTTFGDIKSTIELERNSRLPFVDVLVNIKMDGILETRLYRKETHTDQILNYNNNHLINHKKSCAQTLFKREETHCSTTELRKKEGIHLFRVFQNNGSPRHSVKRSSKKTSQPQQQQERANRRSSKCVRNLRKELIDQFYLNSEKNINAIGGDSCVNVIPKS</sequence>
<feature type="region of interest" description="Disordered" evidence="1">
    <location>
        <begin position="122"/>
        <end position="151"/>
    </location>
</feature>
<feature type="domain" description="Helix-turn-helix" evidence="2">
    <location>
        <begin position="73"/>
        <end position="131"/>
    </location>
</feature>
<name>A0A074Z7V1_OPIVI</name>
<protein>
    <recommendedName>
        <fullName evidence="2">Helix-turn-helix domain-containing protein</fullName>
    </recommendedName>
</protein>
<evidence type="ECO:0000313" key="4">
    <source>
        <dbReference type="Proteomes" id="UP000054324"/>
    </source>
</evidence>
<evidence type="ECO:0000313" key="3">
    <source>
        <dbReference type="EMBL" id="KER19320.1"/>
    </source>
</evidence>
<dbReference type="EMBL" id="KL597245">
    <property type="protein sequence ID" value="KER19320.1"/>
    <property type="molecule type" value="Genomic_DNA"/>
</dbReference>